<reference evidence="1" key="1">
    <citation type="submission" date="2020-06" db="EMBL/GenBank/DDBJ databases">
        <authorList>
            <person name="Li T."/>
            <person name="Hu X."/>
            <person name="Zhang T."/>
            <person name="Song X."/>
            <person name="Zhang H."/>
            <person name="Dai N."/>
            <person name="Sheng W."/>
            <person name="Hou X."/>
            <person name="Wei L."/>
        </authorList>
    </citation>
    <scope>NUCLEOTIDE SEQUENCE</scope>
    <source>
        <strain evidence="1">G01</strain>
        <tissue evidence="1">Leaf</tissue>
    </source>
</reference>
<reference evidence="1" key="2">
    <citation type="journal article" date="2024" name="Plant">
        <title>Genomic evolution and insights into agronomic trait innovations of Sesamum species.</title>
        <authorList>
            <person name="Miao H."/>
            <person name="Wang L."/>
            <person name="Qu L."/>
            <person name="Liu H."/>
            <person name="Sun Y."/>
            <person name="Le M."/>
            <person name="Wang Q."/>
            <person name="Wei S."/>
            <person name="Zheng Y."/>
            <person name="Lin W."/>
            <person name="Duan Y."/>
            <person name="Cao H."/>
            <person name="Xiong S."/>
            <person name="Wang X."/>
            <person name="Wei L."/>
            <person name="Li C."/>
            <person name="Ma Q."/>
            <person name="Ju M."/>
            <person name="Zhao R."/>
            <person name="Li G."/>
            <person name="Mu C."/>
            <person name="Tian Q."/>
            <person name="Mei H."/>
            <person name="Zhang T."/>
            <person name="Gao T."/>
            <person name="Zhang H."/>
        </authorList>
    </citation>
    <scope>NUCLEOTIDE SEQUENCE</scope>
    <source>
        <strain evidence="1">G01</strain>
    </source>
</reference>
<sequence length="84" mass="9268">MHIGGEVANTVCIEPLADELVMESNTDARVPCRRIDGWLEQELGEFLVAEGDNRDVEAKLSGTEILYRKGGLIVEGIEVRPKES</sequence>
<protein>
    <submittedName>
        <fullName evidence="1">F-box protein PP2-B13</fullName>
    </submittedName>
</protein>
<dbReference type="EMBL" id="JACGWK010000006">
    <property type="protein sequence ID" value="KAL0348996.1"/>
    <property type="molecule type" value="Genomic_DNA"/>
</dbReference>
<gene>
    <name evidence="1" type="ORF">Sangu_1127400</name>
</gene>
<dbReference type="InterPro" id="IPR025886">
    <property type="entry name" value="PP2-like"/>
</dbReference>
<accession>A0AAW2P2G0</accession>
<comment type="caution">
    <text evidence="1">The sequence shown here is derived from an EMBL/GenBank/DDBJ whole genome shotgun (WGS) entry which is preliminary data.</text>
</comment>
<proteinExistence type="predicted"/>
<organism evidence="1">
    <name type="scientific">Sesamum angustifolium</name>
    <dbReference type="NCBI Taxonomy" id="2727405"/>
    <lineage>
        <taxon>Eukaryota</taxon>
        <taxon>Viridiplantae</taxon>
        <taxon>Streptophyta</taxon>
        <taxon>Embryophyta</taxon>
        <taxon>Tracheophyta</taxon>
        <taxon>Spermatophyta</taxon>
        <taxon>Magnoliopsida</taxon>
        <taxon>eudicotyledons</taxon>
        <taxon>Gunneridae</taxon>
        <taxon>Pentapetalae</taxon>
        <taxon>asterids</taxon>
        <taxon>lamiids</taxon>
        <taxon>Lamiales</taxon>
        <taxon>Pedaliaceae</taxon>
        <taxon>Sesamum</taxon>
    </lineage>
</organism>
<evidence type="ECO:0000313" key="1">
    <source>
        <dbReference type="EMBL" id="KAL0348996.1"/>
    </source>
</evidence>
<name>A0AAW2P2G0_9LAMI</name>
<dbReference type="Pfam" id="PF14299">
    <property type="entry name" value="PP2"/>
    <property type="match status" value="1"/>
</dbReference>
<dbReference type="AlphaFoldDB" id="A0AAW2P2G0"/>